<keyword evidence="4" id="KW-0808">Transferase</keyword>
<evidence type="ECO:0000313" key="4">
    <source>
        <dbReference type="EMBL" id="ABG09680.1"/>
    </source>
</evidence>
<sequence length="434" mass="46583">MPEVLIASMSPIGHLGPLLNLARGLVDRGDRVTVLTSAARAGMIRAAGARPRALPPQTDIDESRLNESLPGREKTSGIKRVDFDITNVFVTPMPHQAAALAEAFAETRYDAVIVDAMFLGILPFLLGEHAARPPVLAYSTTPLLISSRDTAPPGLGLPPSSSPLGRLRNSALTTLTHRVLLRGCHRAADEALHRMNSRPLPMFVTDAALLADRFIAPTVPEFDYPRGDLPPHVRYVGAVHPARTQTFTPPPWWGALDGERPVVHVTQGTVDNADPRRLLLPTVEALAGEEVTVVVTTGGRGLSVPHTALPTNTHVAEFIPHDVLLPKVDVMVTNGGFGAVQRALSLGVPLVVAGDTEDKPEVAARVAWTGAGVDLRTGTPTPGAIRSAVRDVLDRAHYRENARRLEVAFTRRDGVAEIAAVIDEVLAERRQTVR</sequence>
<evidence type="ECO:0000256" key="1">
    <source>
        <dbReference type="ARBA" id="ARBA00022676"/>
    </source>
</evidence>
<gene>
    <name evidence="4" type="ordered locus">Mmcs_3573</name>
</gene>
<evidence type="ECO:0000259" key="3">
    <source>
        <dbReference type="Pfam" id="PF06722"/>
    </source>
</evidence>
<keyword evidence="1" id="KW-0328">Glycosyltransferase</keyword>
<dbReference type="Pfam" id="PF06722">
    <property type="entry name" value="EryCIII-like_C"/>
    <property type="match status" value="1"/>
</dbReference>
<dbReference type="GO" id="GO:0017000">
    <property type="term" value="P:antibiotic biosynthetic process"/>
    <property type="evidence" value="ECO:0007669"/>
    <property type="project" value="UniProtKB-ARBA"/>
</dbReference>
<feature type="region of interest" description="Disordered" evidence="2">
    <location>
        <begin position="51"/>
        <end position="73"/>
    </location>
</feature>
<name>A0A5Q5BMV5_MYCSS</name>
<evidence type="ECO:0000256" key="2">
    <source>
        <dbReference type="SAM" id="MobiDB-lite"/>
    </source>
</evidence>
<dbReference type="GO" id="GO:0016020">
    <property type="term" value="C:membrane"/>
    <property type="evidence" value="ECO:0007669"/>
    <property type="project" value="GOC"/>
</dbReference>
<dbReference type="GO" id="GO:0009247">
    <property type="term" value="P:glycolipid biosynthetic process"/>
    <property type="evidence" value="ECO:0007669"/>
    <property type="project" value="UniProtKB-ARBA"/>
</dbReference>
<dbReference type="Gene3D" id="3.40.50.2000">
    <property type="entry name" value="Glycogen Phosphorylase B"/>
    <property type="match status" value="2"/>
</dbReference>
<dbReference type="InterPro" id="IPR010610">
    <property type="entry name" value="EryCIII-like_C"/>
</dbReference>
<dbReference type="GO" id="GO:0016758">
    <property type="term" value="F:hexosyltransferase activity"/>
    <property type="evidence" value="ECO:0007669"/>
    <property type="project" value="UniProtKB-ARBA"/>
</dbReference>
<dbReference type="KEGG" id="mmc:Mmcs_3573"/>
<dbReference type="EMBL" id="CP000384">
    <property type="protein sequence ID" value="ABG09680.1"/>
    <property type="molecule type" value="Genomic_DNA"/>
</dbReference>
<dbReference type="CDD" id="cd03784">
    <property type="entry name" value="GT1_Gtf-like"/>
    <property type="match status" value="1"/>
</dbReference>
<dbReference type="PANTHER" id="PTHR48050:SF13">
    <property type="entry name" value="STEROL 3-BETA-GLUCOSYLTRANSFERASE UGT80A2"/>
    <property type="match status" value="1"/>
</dbReference>
<dbReference type="InterPro" id="IPR002213">
    <property type="entry name" value="UDP_glucos_trans"/>
</dbReference>
<dbReference type="PANTHER" id="PTHR48050">
    <property type="entry name" value="STEROL 3-BETA-GLUCOSYLTRANSFERASE"/>
    <property type="match status" value="1"/>
</dbReference>
<reference evidence="4" key="1">
    <citation type="submission" date="2006-06" db="EMBL/GenBank/DDBJ databases">
        <title>Complete sequence of chromosome of Mycobacterium sp. MCS.</title>
        <authorList>
            <consortium name="US DOE Joint Genome Institute"/>
            <person name="Copeland A."/>
            <person name="Lucas S."/>
            <person name="Lapidus A."/>
            <person name="Barry K."/>
            <person name="Detter J.C."/>
            <person name="Glavina del Rio T."/>
            <person name="Hammon N."/>
            <person name="Israni S."/>
            <person name="Dalin E."/>
            <person name="Tice H."/>
            <person name="Pitluck S."/>
            <person name="Martinez M."/>
            <person name="Schmutz J."/>
            <person name="Larimer F."/>
            <person name="Land M."/>
            <person name="Hauser L."/>
            <person name="Kyrpides N."/>
            <person name="Kim E."/>
            <person name="Miller C.D."/>
            <person name="Hughes J.E."/>
            <person name="Anderson A.J."/>
            <person name="Sims R.C."/>
            <person name="Richardson P."/>
        </authorList>
    </citation>
    <scope>NUCLEOTIDE SEQUENCE [LARGE SCALE GENOMIC DNA]</scope>
    <source>
        <strain evidence="4">MCS</strain>
    </source>
</reference>
<organism evidence="4">
    <name type="scientific">Mycobacterium sp. (strain MCS)</name>
    <dbReference type="NCBI Taxonomy" id="164756"/>
    <lineage>
        <taxon>Bacteria</taxon>
        <taxon>Bacillati</taxon>
        <taxon>Actinomycetota</taxon>
        <taxon>Actinomycetes</taxon>
        <taxon>Mycobacteriales</taxon>
        <taxon>Mycobacteriaceae</taxon>
        <taxon>Mycobacterium</taxon>
    </lineage>
</organism>
<dbReference type="GO" id="GO:0008194">
    <property type="term" value="F:UDP-glycosyltransferase activity"/>
    <property type="evidence" value="ECO:0007669"/>
    <property type="project" value="InterPro"/>
</dbReference>
<dbReference type="FunFam" id="3.40.50.2000:FF:000072">
    <property type="entry name" value="Glycosyl transferase"/>
    <property type="match status" value="1"/>
</dbReference>
<dbReference type="InterPro" id="IPR050426">
    <property type="entry name" value="Glycosyltransferase_28"/>
</dbReference>
<accession>A0A5Q5BMV5</accession>
<feature type="compositionally biased region" description="Basic and acidic residues" evidence="2">
    <location>
        <begin position="61"/>
        <end position="73"/>
    </location>
</feature>
<feature type="domain" description="Erythromycin biosynthesis protein CIII-like C-terminal" evidence="3">
    <location>
        <begin position="306"/>
        <end position="419"/>
    </location>
</feature>
<dbReference type="SUPFAM" id="SSF53756">
    <property type="entry name" value="UDP-Glycosyltransferase/glycogen phosphorylase"/>
    <property type="match status" value="1"/>
</dbReference>
<protein>
    <submittedName>
        <fullName evidence="4">Glycosyltransferase, MGT family</fullName>
    </submittedName>
</protein>
<proteinExistence type="predicted"/>
<dbReference type="AlphaFoldDB" id="A0A5Q5BMV5"/>